<dbReference type="STRING" id="57664.SAMN05661003_1248"/>
<dbReference type="Pfam" id="PF00534">
    <property type="entry name" value="Glycos_transf_1"/>
    <property type="match status" value="1"/>
</dbReference>
<gene>
    <name evidence="3" type="ORF">SAMN05661003_1248</name>
</gene>
<evidence type="ECO:0000259" key="2">
    <source>
        <dbReference type="Pfam" id="PF03407"/>
    </source>
</evidence>
<dbReference type="OrthoDB" id="9816564at2"/>
<protein>
    <submittedName>
        <fullName evidence="3">Nucleotide-diphospho-sugar transferase</fullName>
    </submittedName>
</protein>
<dbReference type="SUPFAM" id="SSF53448">
    <property type="entry name" value="Nucleotide-diphospho-sugar transferases"/>
    <property type="match status" value="1"/>
</dbReference>
<dbReference type="Pfam" id="PF03407">
    <property type="entry name" value="Nucleotid_trans"/>
    <property type="match status" value="1"/>
</dbReference>
<dbReference type="RefSeq" id="WP_143012169.1">
    <property type="nucleotide sequence ID" value="NZ_FNAQ01000024.1"/>
</dbReference>
<organism evidence="3 4">
    <name type="scientific">Desulfuromonas thiophila</name>
    <dbReference type="NCBI Taxonomy" id="57664"/>
    <lineage>
        <taxon>Bacteria</taxon>
        <taxon>Pseudomonadati</taxon>
        <taxon>Thermodesulfobacteriota</taxon>
        <taxon>Desulfuromonadia</taxon>
        <taxon>Desulfuromonadales</taxon>
        <taxon>Desulfuromonadaceae</taxon>
        <taxon>Desulfuromonas</taxon>
    </lineage>
</organism>
<feature type="domain" description="Nucleotide-diphospho-sugar transferase" evidence="2">
    <location>
        <begin position="67"/>
        <end position="178"/>
    </location>
</feature>
<name>A0A1G7EWZ3_9BACT</name>
<keyword evidence="4" id="KW-1185">Reference proteome</keyword>
<evidence type="ECO:0000313" key="3">
    <source>
        <dbReference type="EMBL" id="SDE67966.1"/>
    </source>
</evidence>
<feature type="domain" description="Glycosyl transferase family 1" evidence="1">
    <location>
        <begin position="639"/>
        <end position="760"/>
    </location>
</feature>
<accession>A0A1G7EWZ3</accession>
<dbReference type="EMBL" id="FNAQ01000024">
    <property type="protein sequence ID" value="SDE67966.1"/>
    <property type="molecule type" value="Genomic_DNA"/>
</dbReference>
<dbReference type="Gene3D" id="3.40.50.2000">
    <property type="entry name" value="Glycogen Phosphorylase B"/>
    <property type="match status" value="1"/>
</dbReference>
<keyword evidence="3" id="KW-0808">Transferase</keyword>
<dbReference type="InterPro" id="IPR001296">
    <property type="entry name" value="Glyco_trans_1"/>
</dbReference>
<dbReference type="InterPro" id="IPR029044">
    <property type="entry name" value="Nucleotide-diphossugar_trans"/>
</dbReference>
<sequence>MNDLAVVTIVSNNYLHFARTLLQSVARQMPDADRFCVIVDTDLSYAQELRAEFDTIRLDQLHLPDGDDFLFQYTVLELNTAVKPWALQHLLQRGYRQVIYLDPDIFLYRPLAALFDLFSAGAKIVLTPHLLAPLNDSYRPTELDIRRAGTYNLGFCAVAASDTALAYLHWWQEKLRRDCIVDINSGIFVDQSWMDLVPGLFDQVAILRHPGYNVAYWNLAQRVIRDSAPLADPQVNGQPLVFFHFSGFDPFAPERVSKHQNRFTFSNLPSATRRRFEDYAEQVLANNAERYRLAPYGFGCFAEGTPIQDAERHNFRCDPQLRQQCAGQPFDCASRLSLRFQDKSAISAEHQVAPLHVHRLQQLYLRLLGRLPERDALLALGPRMGRPLGMARTVLSVGLSPEARTTPGWLARLVRLVNEVQFTPRLLKRSVAEPLAWGLERSGRFWPSLAYRPPRGAEPGIAHTHVVMRPQRQAGVPVVSPLDRPGPAGINLIGYLRAELGVGEAARSLARSCVAVDIPFSATDVGYQSQNLQRDESIMALASDLRYPVDLLYVNADQTAATAQQLQLGGRQPAGYSIGFWHWEQPVVPPSHYAAFAHVDEIWVPSTFVQEAVAAVAPVPVYRVPHAIQFSPSAAACRQSFGLPEDRFLVLVMYDFHSYQYRKNPQAAIAAFRLAARSQKSLGLVIKTINGQHHPAALTELEAEVADLANVFFIHEFLTRQQTWDLQSCCDALLSLHRAEGFGLAPAEMMSLAKPVIATGWSANMDFMTVDNSLPVRYALKPLDRDLGAYPAGPLWAEADIDHAAWCLEQLVQQPDLAARLGSRAALDIQQQLHPAVVGQRIRQRLQELEYWYPELRG</sequence>
<dbReference type="PANTHER" id="PTHR46656:SF3">
    <property type="entry name" value="PUTATIVE-RELATED"/>
    <property type="match status" value="1"/>
</dbReference>
<dbReference type="GO" id="GO:0016757">
    <property type="term" value="F:glycosyltransferase activity"/>
    <property type="evidence" value="ECO:0007669"/>
    <property type="project" value="InterPro"/>
</dbReference>
<dbReference type="Proteomes" id="UP000243205">
    <property type="component" value="Unassembled WGS sequence"/>
</dbReference>
<evidence type="ECO:0000259" key="1">
    <source>
        <dbReference type="Pfam" id="PF00534"/>
    </source>
</evidence>
<dbReference type="AlphaFoldDB" id="A0A1G7EWZ3"/>
<dbReference type="Gene3D" id="3.90.550.10">
    <property type="entry name" value="Spore Coat Polysaccharide Biosynthesis Protein SpsA, Chain A"/>
    <property type="match status" value="1"/>
</dbReference>
<dbReference type="PANTHER" id="PTHR46656">
    <property type="entry name" value="PUTATIVE-RELATED"/>
    <property type="match status" value="1"/>
</dbReference>
<proteinExistence type="predicted"/>
<reference evidence="4" key="1">
    <citation type="submission" date="2016-10" db="EMBL/GenBank/DDBJ databases">
        <authorList>
            <person name="Varghese N."/>
            <person name="Submissions S."/>
        </authorList>
    </citation>
    <scope>NUCLEOTIDE SEQUENCE [LARGE SCALE GENOMIC DNA]</scope>
    <source>
        <strain evidence="4">DSM 8987</strain>
    </source>
</reference>
<dbReference type="SUPFAM" id="SSF53756">
    <property type="entry name" value="UDP-Glycosyltransferase/glycogen phosphorylase"/>
    <property type="match status" value="1"/>
</dbReference>
<evidence type="ECO:0000313" key="4">
    <source>
        <dbReference type="Proteomes" id="UP000243205"/>
    </source>
</evidence>
<dbReference type="InterPro" id="IPR005069">
    <property type="entry name" value="Nucl-diP-sugar_transferase"/>
</dbReference>